<dbReference type="InterPro" id="IPR052982">
    <property type="entry name" value="SRP1/TIP1-like"/>
</dbReference>
<gene>
    <name evidence="5" type="ORF">ACO22_07982</name>
</gene>
<feature type="transmembrane region" description="Helical" evidence="3">
    <location>
        <begin position="191"/>
        <end position="213"/>
    </location>
</feature>
<dbReference type="Proteomes" id="UP000242814">
    <property type="component" value="Unassembled WGS sequence"/>
</dbReference>
<dbReference type="PANTHER" id="PTHR40633">
    <property type="entry name" value="MATRIX PROTEIN, PUTATIVE (AFU_ORTHOLOGUE AFUA_8G05410)-RELATED"/>
    <property type="match status" value="1"/>
</dbReference>
<keyword evidence="3" id="KW-0472">Membrane</keyword>
<dbReference type="PANTHER" id="PTHR40633:SF6">
    <property type="entry name" value="MATRIX PROTEIN, PUTATIVE (AFU_ORTHOLOGUE AFUA_8G05410)-RELATED"/>
    <property type="match status" value="1"/>
</dbReference>
<feature type="compositionally biased region" description="Polar residues" evidence="2">
    <location>
        <begin position="166"/>
        <end position="181"/>
    </location>
</feature>
<keyword evidence="3" id="KW-1133">Transmembrane helix</keyword>
<dbReference type="AlphaFoldDB" id="A0A1D2J359"/>
<evidence type="ECO:0000256" key="2">
    <source>
        <dbReference type="SAM" id="MobiDB-lite"/>
    </source>
</evidence>
<feature type="signal peptide" evidence="4">
    <location>
        <begin position="1"/>
        <end position="23"/>
    </location>
</feature>
<dbReference type="VEuPathDB" id="FungiDB:PABG_07654"/>
<keyword evidence="3" id="KW-0812">Transmembrane</keyword>
<organism evidence="5 6">
    <name type="scientific">Paracoccidioides brasiliensis</name>
    <dbReference type="NCBI Taxonomy" id="121759"/>
    <lineage>
        <taxon>Eukaryota</taxon>
        <taxon>Fungi</taxon>
        <taxon>Dikarya</taxon>
        <taxon>Ascomycota</taxon>
        <taxon>Pezizomycotina</taxon>
        <taxon>Eurotiomycetes</taxon>
        <taxon>Eurotiomycetidae</taxon>
        <taxon>Onygenales</taxon>
        <taxon>Ajellomycetaceae</taxon>
        <taxon>Paracoccidioides</taxon>
    </lineage>
</organism>
<feature type="chain" id="PRO_5015063077" evidence="4">
    <location>
        <begin position="24"/>
        <end position="277"/>
    </location>
</feature>
<dbReference type="InterPro" id="IPR018466">
    <property type="entry name" value="Kre9/Knh1-like_N"/>
</dbReference>
<evidence type="ECO:0000256" key="3">
    <source>
        <dbReference type="SAM" id="Phobius"/>
    </source>
</evidence>
<dbReference type="Pfam" id="PF10342">
    <property type="entry name" value="Kre9_KNH"/>
    <property type="match status" value="1"/>
</dbReference>
<reference evidence="5 6" key="1">
    <citation type="submission" date="2016-06" db="EMBL/GenBank/DDBJ databases">
        <authorList>
            <person name="Kjaerup R.B."/>
            <person name="Dalgaard T.S."/>
            <person name="Juul-Madsen H.R."/>
        </authorList>
    </citation>
    <scope>NUCLEOTIDE SEQUENCE [LARGE SCALE GENOMIC DNA]</scope>
    <source>
        <strain evidence="5 6">Pb300</strain>
    </source>
</reference>
<evidence type="ECO:0000256" key="4">
    <source>
        <dbReference type="SAM" id="SignalP"/>
    </source>
</evidence>
<protein>
    <submittedName>
        <fullName evidence="5">Uncharacterized protein</fullName>
    </submittedName>
</protein>
<feature type="region of interest" description="Disordered" evidence="2">
    <location>
        <begin position="148"/>
        <end position="183"/>
    </location>
</feature>
<accession>A0A1D2J359</accession>
<dbReference type="EMBL" id="LZYO01000814">
    <property type="protein sequence ID" value="ODH12721.1"/>
    <property type="molecule type" value="Genomic_DNA"/>
</dbReference>
<dbReference type="VEuPathDB" id="FungiDB:PADG_08583"/>
<evidence type="ECO:0000256" key="1">
    <source>
        <dbReference type="ARBA" id="ARBA00022729"/>
    </source>
</evidence>
<name>A0A1D2J359_PARBR</name>
<sequence>MLSRTTCAPLLIALAVVVLPSFGFSFSKRAEATKITTPHTGDRITTGIDLEIRWEGNPSDRPVSLELRKGLSHNITTVHAISSETPNNGSYRWRSRDDRFLRASYGKELPDVPISGCDYVIALREAQTVIHSDYFTIVNLNDDGLNPNIPCPGNSGPPKNEGGSGSKSSPNLDTSPNNNGSVAPEGVTTGALAGVVGGAAGGLIFIFTAILFFGRRGNWFIREEYIQKLVEMRVFELQPIMAPVQPPPEQYIQSPFTYAELSGHHTHQLLDGTPKIK</sequence>
<evidence type="ECO:0000313" key="6">
    <source>
        <dbReference type="Proteomes" id="UP000242814"/>
    </source>
</evidence>
<comment type="caution">
    <text evidence="5">The sequence shown here is derived from an EMBL/GenBank/DDBJ whole genome shotgun (WGS) entry which is preliminary data.</text>
</comment>
<evidence type="ECO:0000313" key="5">
    <source>
        <dbReference type="EMBL" id="ODH12721.1"/>
    </source>
</evidence>
<dbReference type="OrthoDB" id="4188296at2759"/>
<keyword evidence="1 4" id="KW-0732">Signal</keyword>
<proteinExistence type="predicted"/>